<proteinExistence type="predicted"/>
<evidence type="ECO:0000313" key="2">
    <source>
        <dbReference type="EMBL" id="GBM04637.1"/>
    </source>
</evidence>
<name>A0A4Y2CLN0_ARAVE</name>
<reference evidence="2 3" key="1">
    <citation type="journal article" date="2019" name="Sci. Rep.">
        <title>Orb-weaving spider Araneus ventricosus genome elucidates the spidroin gene catalogue.</title>
        <authorList>
            <person name="Kono N."/>
            <person name="Nakamura H."/>
            <person name="Ohtoshi R."/>
            <person name="Moran D.A.P."/>
            <person name="Shinohara A."/>
            <person name="Yoshida Y."/>
            <person name="Fujiwara M."/>
            <person name="Mori M."/>
            <person name="Tomita M."/>
            <person name="Arakawa K."/>
        </authorList>
    </citation>
    <scope>NUCLEOTIDE SEQUENCE [LARGE SCALE GENOMIC DNA]</scope>
</reference>
<sequence>MVRLWCTILVLFMTMQGCFGDDLELYFQQICDSAEKCAEDGIGKKLCRINFLPSTEEELHSYCPSIARIMWCAAKSIFLWTPPSDSIENFVDSGFNLGKVICEICTYGSQLRQNYLAGISCFKDLLFDGRTYNNCIVNGHQTIHSLNLSIEGASEEERELDRMCMSTFYGLACLVVETENFCGKVASNMINEIFQKVKLLTLINCSGDNMQDLTIKFLDSKSLDRERAKIFISFFES</sequence>
<dbReference type="AlphaFoldDB" id="A0A4Y2CLN0"/>
<evidence type="ECO:0000313" key="3">
    <source>
        <dbReference type="Proteomes" id="UP000499080"/>
    </source>
</evidence>
<evidence type="ECO:0000256" key="1">
    <source>
        <dbReference type="SAM" id="SignalP"/>
    </source>
</evidence>
<dbReference type="Proteomes" id="UP000499080">
    <property type="component" value="Unassembled WGS sequence"/>
</dbReference>
<dbReference type="PROSITE" id="PS51257">
    <property type="entry name" value="PROKAR_LIPOPROTEIN"/>
    <property type="match status" value="1"/>
</dbReference>
<dbReference type="EMBL" id="BGPR01000205">
    <property type="protein sequence ID" value="GBM04637.1"/>
    <property type="molecule type" value="Genomic_DNA"/>
</dbReference>
<keyword evidence="1" id="KW-0732">Signal</keyword>
<gene>
    <name evidence="2" type="ORF">AVEN_75591_1</name>
</gene>
<evidence type="ECO:0008006" key="4">
    <source>
        <dbReference type="Google" id="ProtNLM"/>
    </source>
</evidence>
<comment type="caution">
    <text evidence="2">The sequence shown here is derived from an EMBL/GenBank/DDBJ whole genome shotgun (WGS) entry which is preliminary data.</text>
</comment>
<feature type="chain" id="PRO_5021276250" description="DUF19 domain-containing protein" evidence="1">
    <location>
        <begin position="21"/>
        <end position="237"/>
    </location>
</feature>
<accession>A0A4Y2CLN0</accession>
<protein>
    <recommendedName>
        <fullName evidence="4">DUF19 domain-containing protein</fullName>
    </recommendedName>
</protein>
<organism evidence="2 3">
    <name type="scientific">Araneus ventricosus</name>
    <name type="common">Orbweaver spider</name>
    <name type="synonym">Epeira ventricosa</name>
    <dbReference type="NCBI Taxonomy" id="182803"/>
    <lineage>
        <taxon>Eukaryota</taxon>
        <taxon>Metazoa</taxon>
        <taxon>Ecdysozoa</taxon>
        <taxon>Arthropoda</taxon>
        <taxon>Chelicerata</taxon>
        <taxon>Arachnida</taxon>
        <taxon>Araneae</taxon>
        <taxon>Araneomorphae</taxon>
        <taxon>Entelegynae</taxon>
        <taxon>Araneoidea</taxon>
        <taxon>Araneidae</taxon>
        <taxon>Araneus</taxon>
    </lineage>
</organism>
<keyword evidence="3" id="KW-1185">Reference proteome</keyword>
<feature type="signal peptide" evidence="1">
    <location>
        <begin position="1"/>
        <end position="20"/>
    </location>
</feature>
<dbReference type="OrthoDB" id="10351340at2759"/>